<evidence type="ECO:0000259" key="1">
    <source>
        <dbReference type="Pfam" id="PF01863"/>
    </source>
</evidence>
<sequence length="232" mass="27909">MIEEKRIAIDGYVFAYKLHIKKIKNIILKVESDGSLLVSANAYVPQAKIDTFLKEKLSWILKQQSRQMKRYSRVFTDCMQQQEFYIFDQMISIVCVQSNQNSLRINENEMIVYYKHDREECNKTINKYLRQLCEQRFIEVVERYVALLSDYQLPMPIVKYRKMKSRWGSCATNQNTITLNINMIHYAYEFLEYVVLHELVHFIQPNHSKQFYKIVSYYMPDYKERMKLSLGV</sequence>
<dbReference type="PANTHER" id="PTHR30399">
    <property type="entry name" value="UNCHARACTERIZED PROTEIN YGJP"/>
    <property type="match status" value="1"/>
</dbReference>
<proteinExistence type="predicted"/>
<accession>A0ABU0DXC3</accession>
<dbReference type="CDD" id="cd07344">
    <property type="entry name" value="M48_yhfN_like"/>
    <property type="match status" value="1"/>
</dbReference>
<organism evidence="2 3">
    <name type="scientific">Breznakia pachnodae</name>
    <dbReference type="NCBI Taxonomy" id="265178"/>
    <lineage>
        <taxon>Bacteria</taxon>
        <taxon>Bacillati</taxon>
        <taxon>Bacillota</taxon>
        <taxon>Erysipelotrichia</taxon>
        <taxon>Erysipelotrichales</taxon>
        <taxon>Erysipelotrichaceae</taxon>
        <taxon>Breznakia</taxon>
    </lineage>
</organism>
<dbReference type="Gene3D" id="3.30.2010.10">
    <property type="entry name" value="Metalloproteases ('zincins'), catalytic domain"/>
    <property type="match status" value="1"/>
</dbReference>
<dbReference type="EMBL" id="JAUSUR010000001">
    <property type="protein sequence ID" value="MDQ0359282.1"/>
    <property type="molecule type" value="Genomic_DNA"/>
</dbReference>
<dbReference type="InterPro" id="IPR002725">
    <property type="entry name" value="YgjP-like_metallopeptidase"/>
</dbReference>
<dbReference type="GO" id="GO:0016787">
    <property type="term" value="F:hydrolase activity"/>
    <property type="evidence" value="ECO:0007669"/>
    <property type="project" value="UniProtKB-KW"/>
</dbReference>
<evidence type="ECO:0000313" key="2">
    <source>
        <dbReference type="EMBL" id="MDQ0359282.1"/>
    </source>
</evidence>
<feature type="domain" description="YgjP-like metallopeptidase" evidence="1">
    <location>
        <begin position="24"/>
        <end position="226"/>
    </location>
</feature>
<dbReference type="InterPro" id="IPR053136">
    <property type="entry name" value="UTP_pyrophosphatase-like"/>
</dbReference>
<gene>
    <name evidence="2" type="ORF">J2S15_000013</name>
</gene>
<protein>
    <submittedName>
        <fullName evidence="2">Metal-dependent hydrolase</fullName>
    </submittedName>
</protein>
<dbReference type="RefSeq" id="WP_307404267.1">
    <property type="nucleotide sequence ID" value="NZ_JAUSUR010000001.1"/>
</dbReference>
<keyword evidence="3" id="KW-1185">Reference proteome</keyword>
<keyword evidence="2" id="KW-0378">Hydrolase</keyword>
<name>A0ABU0DXC3_9FIRM</name>
<dbReference type="Pfam" id="PF01863">
    <property type="entry name" value="YgjP-like"/>
    <property type="match status" value="1"/>
</dbReference>
<reference evidence="2 3" key="1">
    <citation type="submission" date="2023-07" db="EMBL/GenBank/DDBJ databases">
        <title>Genomic Encyclopedia of Type Strains, Phase IV (KMG-IV): sequencing the most valuable type-strain genomes for metagenomic binning, comparative biology and taxonomic classification.</title>
        <authorList>
            <person name="Goeker M."/>
        </authorList>
    </citation>
    <scope>NUCLEOTIDE SEQUENCE [LARGE SCALE GENOMIC DNA]</scope>
    <source>
        <strain evidence="2 3">DSM 16784</strain>
    </source>
</reference>
<comment type="caution">
    <text evidence="2">The sequence shown here is derived from an EMBL/GenBank/DDBJ whole genome shotgun (WGS) entry which is preliminary data.</text>
</comment>
<dbReference type="PANTHER" id="PTHR30399:SF1">
    <property type="entry name" value="UTP PYROPHOSPHATASE"/>
    <property type="match status" value="1"/>
</dbReference>
<evidence type="ECO:0000313" key="3">
    <source>
        <dbReference type="Proteomes" id="UP001230220"/>
    </source>
</evidence>
<dbReference type="Proteomes" id="UP001230220">
    <property type="component" value="Unassembled WGS sequence"/>
</dbReference>